<gene>
    <name evidence="2" type="ORF">Geu3261_0017_016</name>
</gene>
<organism evidence="2 3">
    <name type="scientific">Komagataeibacter europaeus NBRC 3261</name>
    <dbReference type="NCBI Taxonomy" id="1234669"/>
    <lineage>
        <taxon>Bacteria</taxon>
        <taxon>Pseudomonadati</taxon>
        <taxon>Pseudomonadota</taxon>
        <taxon>Alphaproteobacteria</taxon>
        <taxon>Acetobacterales</taxon>
        <taxon>Acetobacteraceae</taxon>
        <taxon>Komagataeibacter</taxon>
    </lineage>
</organism>
<name>A0A0D6PWX0_KOMEU</name>
<reference evidence="2 3" key="1">
    <citation type="submission" date="2012-11" db="EMBL/GenBank/DDBJ databases">
        <title>Whole genome sequence of Gluconacetobacter europaeus NBRC3261.</title>
        <authorList>
            <person name="Azuma Y."/>
            <person name="Higashiura N."/>
            <person name="Hirakawa H."/>
            <person name="Matsushita K."/>
        </authorList>
    </citation>
    <scope>NUCLEOTIDE SEQUENCE [LARGE SCALE GENOMIC DNA]</scope>
    <source>
        <strain evidence="2 3">NBRC 3261</strain>
    </source>
</reference>
<dbReference type="RefSeq" id="WP_048849675.1">
    <property type="nucleotide sequence ID" value="NZ_BANI01000017.1"/>
</dbReference>
<feature type="compositionally biased region" description="Basic and acidic residues" evidence="1">
    <location>
        <begin position="38"/>
        <end position="86"/>
    </location>
</feature>
<protein>
    <submittedName>
        <fullName evidence="2">Uncharacterized protein</fullName>
    </submittedName>
</protein>
<evidence type="ECO:0000313" key="3">
    <source>
        <dbReference type="Proteomes" id="UP000032675"/>
    </source>
</evidence>
<dbReference type="Proteomes" id="UP000032675">
    <property type="component" value="Unassembled WGS sequence"/>
</dbReference>
<dbReference type="EMBL" id="BANI01000017">
    <property type="protein sequence ID" value="GAN95250.1"/>
    <property type="molecule type" value="Genomic_DNA"/>
</dbReference>
<comment type="caution">
    <text evidence="2">The sequence shown here is derived from an EMBL/GenBank/DDBJ whole genome shotgun (WGS) entry which is preliminary data.</text>
</comment>
<feature type="region of interest" description="Disordered" evidence="1">
    <location>
        <begin position="1"/>
        <end position="86"/>
    </location>
</feature>
<dbReference type="AlphaFoldDB" id="A0A0D6PWX0"/>
<evidence type="ECO:0000313" key="2">
    <source>
        <dbReference type="EMBL" id="GAN95250.1"/>
    </source>
</evidence>
<feature type="compositionally biased region" description="Basic and acidic residues" evidence="1">
    <location>
        <begin position="18"/>
        <end position="27"/>
    </location>
</feature>
<proteinExistence type="predicted"/>
<evidence type="ECO:0000256" key="1">
    <source>
        <dbReference type="SAM" id="MobiDB-lite"/>
    </source>
</evidence>
<sequence>MPREPHVHAQRPYPLHVPEGHATHTPDGKTTSTGQPRAGEDEPESTRDNDERVEATSHKGKHQDQAGCDEHATDHAPAKDNTPEQP</sequence>
<accession>A0A0D6PWX0</accession>